<dbReference type="Gene3D" id="3.40.50.720">
    <property type="entry name" value="NAD(P)-binding Rossmann-like Domain"/>
    <property type="match status" value="1"/>
</dbReference>
<dbReference type="InterPro" id="IPR002347">
    <property type="entry name" value="SDR_fam"/>
</dbReference>
<dbReference type="PANTHER" id="PTHR43943:SF17">
    <property type="entry name" value="3-PHENYLPROPIONATE-DIHYDRODIOL_CINNAMIC ACID-DIHYDRODIOL DEHYDROGENASE"/>
    <property type="match status" value="1"/>
</dbReference>
<dbReference type="GO" id="GO:0004316">
    <property type="term" value="F:3-oxoacyl-[acyl-carrier-protein] reductase (NADPH) activity"/>
    <property type="evidence" value="ECO:0007669"/>
    <property type="project" value="UniProtKB-EC"/>
</dbReference>
<accession>A0A6J4S849</accession>
<reference evidence="3" key="1">
    <citation type="submission" date="2020-02" db="EMBL/GenBank/DDBJ databases">
        <authorList>
            <person name="Meier V. D."/>
        </authorList>
    </citation>
    <scope>NUCLEOTIDE SEQUENCE</scope>
    <source>
        <strain evidence="3">AVDCRST_MAG65</strain>
    </source>
</reference>
<evidence type="ECO:0000313" key="3">
    <source>
        <dbReference type="EMBL" id="CAA9488762.1"/>
    </source>
</evidence>
<dbReference type="SUPFAM" id="SSF51735">
    <property type="entry name" value="NAD(P)-binding Rossmann-fold domains"/>
    <property type="match status" value="1"/>
</dbReference>
<gene>
    <name evidence="3" type="ORF">AVDCRST_MAG65-1899</name>
</gene>
<protein>
    <submittedName>
        <fullName evidence="3">3-oxoacyl-[acyl-carrier protein] reductase</fullName>
        <ecNumber evidence="3">1.1.1.100</ecNumber>
    </submittedName>
</protein>
<evidence type="ECO:0000256" key="2">
    <source>
        <dbReference type="ARBA" id="ARBA00023002"/>
    </source>
</evidence>
<dbReference type="PRINTS" id="PR00081">
    <property type="entry name" value="GDHRDH"/>
</dbReference>
<keyword evidence="2 3" id="KW-0560">Oxidoreductase</keyword>
<dbReference type="EMBL" id="CADCVL010000345">
    <property type="protein sequence ID" value="CAA9488762.1"/>
    <property type="molecule type" value="Genomic_DNA"/>
</dbReference>
<dbReference type="InterPro" id="IPR036291">
    <property type="entry name" value="NAD(P)-bd_dom_sf"/>
</dbReference>
<dbReference type="EC" id="1.1.1.100" evidence="3"/>
<proteinExistence type="inferred from homology"/>
<name>A0A6J4S849_9ACTN</name>
<sequence length="254" mass="26270">MRLDLTGRAFVVCGASRGLGRATAEELVGHGARVLLVARRPEEAAAALGDAAIALPADLTAPDAARDVAQAVRESFGARLDGVLVNGAGPPSGRALEYSDAQWAGAFELLLGAPIRLLRELTPMLAGGGSVVFVTSSSVRQPIDGLDTSNVLRPAVAALAKVLARELGPAIRVNSLAPGRFDTDRVRELDSERAERGEGDVEAVRRRAAAGIPLARYGDPREYARVAAFLLSDAASYVTGTALLVDGGAVTAIP</sequence>
<dbReference type="PANTHER" id="PTHR43943">
    <property type="entry name" value="DEHYDROGENASE/REDUCTASE (SDR FAMILY) MEMBER 4"/>
    <property type="match status" value="1"/>
</dbReference>
<organism evidence="3">
    <name type="scientific">uncultured Solirubrobacteraceae bacterium</name>
    <dbReference type="NCBI Taxonomy" id="1162706"/>
    <lineage>
        <taxon>Bacteria</taxon>
        <taxon>Bacillati</taxon>
        <taxon>Actinomycetota</taxon>
        <taxon>Thermoleophilia</taxon>
        <taxon>Solirubrobacterales</taxon>
        <taxon>Solirubrobacteraceae</taxon>
        <taxon>environmental samples</taxon>
    </lineage>
</organism>
<dbReference type="AlphaFoldDB" id="A0A6J4S849"/>
<evidence type="ECO:0000256" key="1">
    <source>
        <dbReference type="ARBA" id="ARBA00006484"/>
    </source>
</evidence>
<comment type="similarity">
    <text evidence="1">Belongs to the short-chain dehydrogenases/reductases (SDR) family.</text>
</comment>
<dbReference type="Pfam" id="PF13561">
    <property type="entry name" value="adh_short_C2"/>
    <property type="match status" value="1"/>
</dbReference>